<comment type="caution">
    <text evidence="1">The sequence shown here is derived from an EMBL/GenBank/DDBJ whole genome shotgun (WGS) entry which is preliminary data.</text>
</comment>
<evidence type="ECO:0000313" key="1">
    <source>
        <dbReference type="EMBL" id="MDQ0206526.1"/>
    </source>
</evidence>
<gene>
    <name evidence="1" type="ORF">J2S05_001300</name>
</gene>
<evidence type="ECO:0000313" key="2">
    <source>
        <dbReference type="Proteomes" id="UP001225034"/>
    </source>
</evidence>
<dbReference type="EMBL" id="JAUSUA010000001">
    <property type="protein sequence ID" value="MDQ0206526.1"/>
    <property type="molecule type" value="Genomic_DNA"/>
</dbReference>
<dbReference type="Proteomes" id="UP001225034">
    <property type="component" value="Unassembled WGS sequence"/>
</dbReference>
<organism evidence="1 2">
    <name type="scientific">Alkalicoccobacillus murimartini</name>
    <dbReference type="NCBI Taxonomy" id="171685"/>
    <lineage>
        <taxon>Bacteria</taxon>
        <taxon>Bacillati</taxon>
        <taxon>Bacillota</taxon>
        <taxon>Bacilli</taxon>
        <taxon>Bacillales</taxon>
        <taxon>Bacillaceae</taxon>
        <taxon>Alkalicoccobacillus</taxon>
    </lineage>
</organism>
<protein>
    <submittedName>
        <fullName evidence="1">Uncharacterized protein</fullName>
    </submittedName>
</protein>
<keyword evidence="2" id="KW-1185">Reference proteome</keyword>
<sequence length="57" mass="6420">MYTLVCTAQGKTLKDSNSQQVKTFLSLDDAEHLMKKLNANTTPSHTWSIHKIETSNL</sequence>
<proteinExistence type="predicted"/>
<name>A0ABT9YFA6_9BACI</name>
<reference evidence="1 2" key="1">
    <citation type="submission" date="2023-07" db="EMBL/GenBank/DDBJ databases">
        <title>Genomic Encyclopedia of Type Strains, Phase IV (KMG-IV): sequencing the most valuable type-strain genomes for metagenomic binning, comparative biology and taxonomic classification.</title>
        <authorList>
            <person name="Goeker M."/>
        </authorList>
    </citation>
    <scope>NUCLEOTIDE SEQUENCE [LARGE SCALE GENOMIC DNA]</scope>
    <source>
        <strain evidence="1 2">DSM 19154</strain>
    </source>
</reference>
<accession>A0ABT9YFA6</accession>